<sequence length="353" mass="37588">MSSAGRIAVAGSIATDHLMHFPGRFSEALLPDQLHRVSLSFLVDDLVVRRGGVACNISFGLAQLGQRPILVGAAGQDFDEYQSWLTRHGVDCEHVYRVPDVQTARFVCTTDDDMNQIASFYAGAMSRAGDIELAPIAEATGGFSLVLVGADEPAAMIRHSRECRERGYPFAADPSQQLARLDGDQVVDLVRGAELLFTNDYELGLLQSKTGWSVDEIQAVVGHRITTLGSEGIEIVGPTEPGRPVERLHVAALPEEAKVDPTGVGDAFRAGFLAGRSLALSMQRSAQLGALLATLTLETVGPQDYVLHPASARQRLSAAYGDAAGAEIAAAFGWSDQEIVPPVEQVAPVGSRS</sequence>
<dbReference type="RefSeq" id="WP_137447747.1">
    <property type="nucleotide sequence ID" value="NZ_SZZH01000001.1"/>
</dbReference>
<keyword evidence="3 5" id="KW-0418">Kinase</keyword>
<keyword evidence="2" id="KW-0808">Transferase</keyword>
<name>A0A4U6QJ57_9ACTN</name>
<dbReference type="Pfam" id="PF00294">
    <property type="entry name" value="PfkB"/>
    <property type="match status" value="1"/>
</dbReference>
<dbReference type="AlphaFoldDB" id="A0A4U6QJ57"/>
<dbReference type="PANTHER" id="PTHR43085">
    <property type="entry name" value="HEXOKINASE FAMILY MEMBER"/>
    <property type="match status" value="1"/>
</dbReference>
<evidence type="ECO:0000313" key="5">
    <source>
        <dbReference type="EMBL" id="TKV60443.1"/>
    </source>
</evidence>
<dbReference type="SUPFAM" id="SSF53613">
    <property type="entry name" value="Ribokinase-like"/>
    <property type="match status" value="1"/>
</dbReference>
<organism evidence="5 6">
    <name type="scientific">Nakamurella flava</name>
    <dbReference type="NCBI Taxonomy" id="2576308"/>
    <lineage>
        <taxon>Bacteria</taxon>
        <taxon>Bacillati</taxon>
        <taxon>Actinomycetota</taxon>
        <taxon>Actinomycetes</taxon>
        <taxon>Nakamurellales</taxon>
        <taxon>Nakamurellaceae</taxon>
        <taxon>Nakamurella</taxon>
    </lineage>
</organism>
<dbReference type="CDD" id="cd01942">
    <property type="entry name" value="ribokinase_group_A"/>
    <property type="match status" value="1"/>
</dbReference>
<dbReference type="InterPro" id="IPR002173">
    <property type="entry name" value="Carboh/pur_kinase_PfkB_CS"/>
</dbReference>
<evidence type="ECO:0000256" key="3">
    <source>
        <dbReference type="ARBA" id="ARBA00022777"/>
    </source>
</evidence>
<dbReference type="PROSITE" id="PS00583">
    <property type="entry name" value="PFKB_KINASES_1"/>
    <property type="match status" value="1"/>
</dbReference>
<dbReference type="InterPro" id="IPR050306">
    <property type="entry name" value="PfkB_Carbo_kinase"/>
</dbReference>
<feature type="domain" description="Carbohydrate kinase PfkB" evidence="4">
    <location>
        <begin position="36"/>
        <end position="304"/>
    </location>
</feature>
<dbReference type="InterPro" id="IPR029056">
    <property type="entry name" value="Ribokinase-like"/>
</dbReference>
<dbReference type="GO" id="GO:0016301">
    <property type="term" value="F:kinase activity"/>
    <property type="evidence" value="ECO:0007669"/>
    <property type="project" value="UniProtKB-KW"/>
</dbReference>
<dbReference type="InterPro" id="IPR011611">
    <property type="entry name" value="PfkB_dom"/>
</dbReference>
<dbReference type="Gene3D" id="3.40.1190.20">
    <property type="match status" value="1"/>
</dbReference>
<dbReference type="EMBL" id="SZZH01000001">
    <property type="protein sequence ID" value="TKV60443.1"/>
    <property type="molecule type" value="Genomic_DNA"/>
</dbReference>
<dbReference type="OrthoDB" id="9779730at2"/>
<evidence type="ECO:0000256" key="1">
    <source>
        <dbReference type="ARBA" id="ARBA00010688"/>
    </source>
</evidence>
<gene>
    <name evidence="5" type="ORF">FDO65_01645</name>
</gene>
<protein>
    <submittedName>
        <fullName evidence="5">Carbohydrate kinase family protein</fullName>
    </submittedName>
</protein>
<accession>A0A4U6QJ57</accession>
<dbReference type="PANTHER" id="PTHR43085:SF46">
    <property type="entry name" value="ADENOSINE KINASE"/>
    <property type="match status" value="1"/>
</dbReference>
<keyword evidence="6" id="KW-1185">Reference proteome</keyword>
<comment type="similarity">
    <text evidence="1">Belongs to the carbohydrate kinase PfkB family.</text>
</comment>
<reference evidence="5 6" key="1">
    <citation type="submission" date="2019-05" db="EMBL/GenBank/DDBJ databases">
        <title>Nakamurella sp. N5BH11, whole genome shotgun sequence.</title>
        <authorList>
            <person name="Tuo L."/>
        </authorList>
    </citation>
    <scope>NUCLEOTIDE SEQUENCE [LARGE SCALE GENOMIC DNA]</scope>
    <source>
        <strain evidence="5 6">N5BH11</strain>
    </source>
</reference>
<comment type="caution">
    <text evidence="5">The sequence shown here is derived from an EMBL/GenBank/DDBJ whole genome shotgun (WGS) entry which is preliminary data.</text>
</comment>
<proteinExistence type="inferred from homology"/>
<evidence type="ECO:0000256" key="2">
    <source>
        <dbReference type="ARBA" id="ARBA00022679"/>
    </source>
</evidence>
<dbReference type="Proteomes" id="UP000306985">
    <property type="component" value="Unassembled WGS sequence"/>
</dbReference>
<evidence type="ECO:0000313" key="6">
    <source>
        <dbReference type="Proteomes" id="UP000306985"/>
    </source>
</evidence>
<evidence type="ECO:0000259" key="4">
    <source>
        <dbReference type="Pfam" id="PF00294"/>
    </source>
</evidence>